<evidence type="ECO:0000313" key="1">
    <source>
        <dbReference type="EMBL" id="GAA0638126.1"/>
    </source>
</evidence>
<comment type="caution">
    <text evidence="1">The sequence shown here is derived from an EMBL/GenBank/DDBJ whole genome shotgun (WGS) entry which is preliminary data.</text>
</comment>
<dbReference type="EMBL" id="BAAAGU010000010">
    <property type="protein sequence ID" value="GAA0638126.1"/>
    <property type="molecule type" value="Genomic_DNA"/>
</dbReference>
<dbReference type="InterPro" id="IPR036444">
    <property type="entry name" value="PLipase_A2_dom_sf"/>
</dbReference>
<sequence length="41" mass="4934">MYEDCDFKPWIDPYTPSQRKKLKAACRKTAKKYYQAVRTFG</sequence>
<accession>A0ABN1HCK5</accession>
<gene>
    <name evidence="1" type="ORF">GCM10009535_13250</name>
</gene>
<reference evidence="1 2" key="1">
    <citation type="journal article" date="2019" name="Int. J. Syst. Evol. Microbiol.">
        <title>The Global Catalogue of Microorganisms (GCM) 10K type strain sequencing project: providing services to taxonomists for standard genome sequencing and annotation.</title>
        <authorList>
            <consortium name="The Broad Institute Genomics Platform"/>
            <consortium name="The Broad Institute Genome Sequencing Center for Infectious Disease"/>
            <person name="Wu L."/>
            <person name="Ma J."/>
        </authorList>
    </citation>
    <scope>NUCLEOTIDE SEQUENCE [LARGE SCALE GENOMIC DNA]</scope>
    <source>
        <strain evidence="1 2">JCM 10367</strain>
    </source>
</reference>
<dbReference type="Proteomes" id="UP001500724">
    <property type="component" value="Unassembled WGS sequence"/>
</dbReference>
<keyword evidence="2" id="KW-1185">Reference proteome</keyword>
<dbReference type="Gene3D" id="1.20.90.10">
    <property type="entry name" value="Phospholipase A2 domain"/>
    <property type="match status" value="1"/>
</dbReference>
<name>A0ABN1HCK5_9ACTN</name>
<proteinExistence type="predicted"/>
<evidence type="ECO:0000313" key="2">
    <source>
        <dbReference type="Proteomes" id="UP001500724"/>
    </source>
</evidence>
<organism evidence="1 2">
    <name type="scientific">Streptomyces thermocarboxydovorans</name>
    <dbReference type="NCBI Taxonomy" id="59298"/>
    <lineage>
        <taxon>Bacteria</taxon>
        <taxon>Bacillati</taxon>
        <taxon>Actinomycetota</taxon>
        <taxon>Actinomycetes</taxon>
        <taxon>Kitasatosporales</taxon>
        <taxon>Streptomycetaceae</taxon>
        <taxon>Streptomyces</taxon>
    </lineage>
</organism>
<protein>
    <submittedName>
        <fullName evidence="1">Uncharacterized protein</fullName>
    </submittedName>
</protein>